<evidence type="ECO:0000256" key="1">
    <source>
        <dbReference type="SAM" id="Phobius"/>
    </source>
</evidence>
<keyword evidence="1" id="KW-0472">Membrane</keyword>
<evidence type="ECO:0000313" key="2">
    <source>
        <dbReference type="EMBL" id="MBF5057533.1"/>
    </source>
</evidence>
<accession>A0ABS0ATU4</accession>
<keyword evidence="1" id="KW-0812">Transmembrane</keyword>
<reference evidence="2 3" key="1">
    <citation type="submission" date="2012-09" db="EMBL/GenBank/DDBJ databases">
        <title>Genome Sequence of alkane-degrading Bacterium Alcanivorax sp. 521-1.</title>
        <authorList>
            <person name="Lai Q."/>
            <person name="Shao Z."/>
        </authorList>
    </citation>
    <scope>NUCLEOTIDE SEQUENCE [LARGE SCALE GENOMIC DNA]</scope>
    <source>
        <strain evidence="2 3">521-1</strain>
    </source>
</reference>
<dbReference type="GO" id="GO:0003677">
    <property type="term" value="F:DNA binding"/>
    <property type="evidence" value="ECO:0007669"/>
    <property type="project" value="UniProtKB-KW"/>
</dbReference>
<feature type="transmembrane region" description="Helical" evidence="1">
    <location>
        <begin position="145"/>
        <end position="162"/>
    </location>
</feature>
<organism evidence="2 3">
    <name type="scientific">Alloalcanivorax profundimaris</name>
    <dbReference type="NCBI Taxonomy" id="2735259"/>
    <lineage>
        <taxon>Bacteria</taxon>
        <taxon>Pseudomonadati</taxon>
        <taxon>Pseudomonadota</taxon>
        <taxon>Gammaproteobacteria</taxon>
        <taxon>Oceanospirillales</taxon>
        <taxon>Alcanivoracaceae</taxon>
        <taxon>Alloalcanivorax</taxon>
    </lineage>
</organism>
<keyword evidence="2" id="KW-0238">DNA-binding</keyword>
<dbReference type="Pfam" id="PF06961">
    <property type="entry name" value="DUF1294"/>
    <property type="match status" value="1"/>
</dbReference>
<gene>
    <name evidence="2" type="ORF">Y5W_02827</name>
</gene>
<feature type="transmembrane region" description="Helical" evidence="1">
    <location>
        <begin position="78"/>
        <end position="98"/>
    </location>
</feature>
<feature type="transmembrane region" description="Helical" evidence="1">
    <location>
        <begin position="54"/>
        <end position="72"/>
    </location>
</feature>
<dbReference type="Proteomes" id="UP000662703">
    <property type="component" value="Unassembled WGS sequence"/>
</dbReference>
<dbReference type="EMBL" id="ARXX01000048">
    <property type="protein sequence ID" value="MBF5057533.1"/>
    <property type="molecule type" value="Genomic_DNA"/>
</dbReference>
<comment type="caution">
    <text evidence="2">The sequence shown here is derived from an EMBL/GenBank/DDBJ whole genome shotgun (WGS) entry which is preliminary data.</text>
</comment>
<keyword evidence="3" id="KW-1185">Reference proteome</keyword>
<evidence type="ECO:0000313" key="3">
    <source>
        <dbReference type="Proteomes" id="UP000662703"/>
    </source>
</evidence>
<keyword evidence="1" id="KW-1133">Transmembrane helix</keyword>
<dbReference type="InterPro" id="IPR010718">
    <property type="entry name" value="DUF1294"/>
</dbReference>
<sequence length="189" mass="20657">MFVHISAFARGQGRPVLNASLTYRLVRDDQQRPRAEAVRLAGQRHAPGKKRGRGLMTALLVSGVFFGGLAALVPPPEWQRLAGLYVLASVVAFLFYGLDKRAATRGGWRTSEARLHLFELLGGWPGALLAQRVFRHKTRKAEFQVVFYLAVAANLGALGWLLCADAGEDLRSTVGLTQVTLGWLQGFAS</sequence>
<name>A0ABS0ATU4_9GAMM</name>
<protein>
    <submittedName>
        <fullName evidence="2">Cold-shock DNA-binding domain-containing protein</fullName>
    </submittedName>
</protein>
<proteinExistence type="predicted"/>